<dbReference type="EMBL" id="KV425571">
    <property type="protein sequence ID" value="KZT25587.1"/>
    <property type="molecule type" value="Genomic_DNA"/>
</dbReference>
<dbReference type="OrthoDB" id="3304309at2759"/>
<evidence type="ECO:0000313" key="1">
    <source>
        <dbReference type="EMBL" id="KZT25587.1"/>
    </source>
</evidence>
<keyword evidence="2" id="KW-1185">Reference proteome</keyword>
<organism evidence="1 2">
    <name type="scientific">Neolentinus lepideus HHB14362 ss-1</name>
    <dbReference type="NCBI Taxonomy" id="1314782"/>
    <lineage>
        <taxon>Eukaryota</taxon>
        <taxon>Fungi</taxon>
        <taxon>Dikarya</taxon>
        <taxon>Basidiomycota</taxon>
        <taxon>Agaricomycotina</taxon>
        <taxon>Agaricomycetes</taxon>
        <taxon>Gloeophyllales</taxon>
        <taxon>Gloeophyllaceae</taxon>
        <taxon>Neolentinus</taxon>
    </lineage>
</organism>
<reference evidence="1 2" key="1">
    <citation type="journal article" date="2016" name="Mol. Biol. Evol.">
        <title>Comparative Genomics of Early-Diverging Mushroom-Forming Fungi Provides Insights into the Origins of Lignocellulose Decay Capabilities.</title>
        <authorList>
            <person name="Nagy L.G."/>
            <person name="Riley R."/>
            <person name="Tritt A."/>
            <person name="Adam C."/>
            <person name="Daum C."/>
            <person name="Floudas D."/>
            <person name="Sun H."/>
            <person name="Yadav J.S."/>
            <person name="Pangilinan J."/>
            <person name="Larsson K.H."/>
            <person name="Matsuura K."/>
            <person name="Barry K."/>
            <person name="Labutti K."/>
            <person name="Kuo R."/>
            <person name="Ohm R.A."/>
            <person name="Bhattacharya S.S."/>
            <person name="Shirouzu T."/>
            <person name="Yoshinaga Y."/>
            <person name="Martin F.M."/>
            <person name="Grigoriev I.V."/>
            <person name="Hibbett D.S."/>
        </authorList>
    </citation>
    <scope>NUCLEOTIDE SEQUENCE [LARGE SCALE GENOMIC DNA]</scope>
    <source>
        <strain evidence="1 2">HHB14362 ss-1</strain>
    </source>
</reference>
<gene>
    <name evidence="1" type="ORF">NEOLEDRAFT_1133585</name>
</gene>
<dbReference type="InParanoid" id="A0A165SS03"/>
<proteinExistence type="predicted"/>
<protein>
    <submittedName>
        <fullName evidence="1">Uncharacterized protein</fullName>
    </submittedName>
</protein>
<dbReference type="AlphaFoldDB" id="A0A165SS03"/>
<sequence>MSAVIVGYEERFPDWNPPYCHTVPDYSLVTIARNTPESLRPLSDANSNLDPSLIQALVETNASLLGLPQQMVNQVKWYNCDSLQRRRSAITPRLTAYADMLYASKPEFEKICSNSDSSD</sequence>
<name>A0A165SS03_9AGAM</name>
<evidence type="ECO:0000313" key="2">
    <source>
        <dbReference type="Proteomes" id="UP000076761"/>
    </source>
</evidence>
<accession>A0A165SS03</accession>
<dbReference type="Proteomes" id="UP000076761">
    <property type="component" value="Unassembled WGS sequence"/>
</dbReference>